<gene>
    <name evidence="5" type="ORF">NZD89_04365</name>
</gene>
<name>A0ABY6ZKI4_9BACL</name>
<reference evidence="5" key="1">
    <citation type="submission" date="2022-08" db="EMBL/GenBank/DDBJ databases">
        <title>Alicyclobacillus fastidiosus DSM 17978, complete genome.</title>
        <authorList>
            <person name="Wang Q."/>
            <person name="Cai R."/>
            <person name="Wang Z."/>
        </authorList>
    </citation>
    <scope>NUCLEOTIDE SEQUENCE</scope>
    <source>
        <strain evidence="5">DSM 17978</strain>
    </source>
</reference>
<evidence type="ECO:0000256" key="3">
    <source>
        <dbReference type="SAM" id="MobiDB-lite"/>
    </source>
</evidence>
<dbReference type="InterPro" id="IPR004089">
    <property type="entry name" value="MCPsignal_dom"/>
</dbReference>
<organism evidence="5 6">
    <name type="scientific">Alicyclobacillus fastidiosus</name>
    <dbReference type="NCBI Taxonomy" id="392011"/>
    <lineage>
        <taxon>Bacteria</taxon>
        <taxon>Bacillati</taxon>
        <taxon>Bacillota</taxon>
        <taxon>Bacilli</taxon>
        <taxon>Bacillales</taxon>
        <taxon>Alicyclobacillaceae</taxon>
        <taxon>Alicyclobacillus</taxon>
    </lineage>
</organism>
<dbReference type="Gene3D" id="1.10.287.950">
    <property type="entry name" value="Methyl-accepting chemotaxis protein"/>
    <property type="match status" value="1"/>
</dbReference>
<keyword evidence="1 2" id="KW-0807">Transducer</keyword>
<evidence type="ECO:0000256" key="2">
    <source>
        <dbReference type="PROSITE-ProRule" id="PRU00284"/>
    </source>
</evidence>
<dbReference type="SUPFAM" id="SSF58104">
    <property type="entry name" value="Methyl-accepting chemotaxis protein (MCP) signaling domain"/>
    <property type="match status" value="1"/>
</dbReference>
<accession>A0ABY6ZKI4</accession>
<dbReference type="PANTHER" id="PTHR32089">
    <property type="entry name" value="METHYL-ACCEPTING CHEMOTAXIS PROTEIN MCPB"/>
    <property type="match status" value="1"/>
</dbReference>
<dbReference type="PANTHER" id="PTHR32089:SF112">
    <property type="entry name" value="LYSOZYME-LIKE PROTEIN-RELATED"/>
    <property type="match status" value="1"/>
</dbReference>
<sequence>MVRAKNQLFGGTNEQGGVGHDSQKENGRYPIAGIQEVSKLISSFANQSRLLTLNAHIESARSGEVGRGFAVIAKEIGKLSDMTKRRAADVQSKVQEIVAHIAALVALNQETQYSTSPARNWSM</sequence>
<protein>
    <submittedName>
        <fullName evidence="5">Methyl-accepting chemotaxis protein</fullName>
    </submittedName>
</protein>
<dbReference type="PROSITE" id="PS50111">
    <property type="entry name" value="CHEMOTAXIS_TRANSDUC_2"/>
    <property type="match status" value="1"/>
</dbReference>
<keyword evidence="6" id="KW-1185">Reference proteome</keyword>
<dbReference type="EMBL" id="CP104067">
    <property type="protein sequence ID" value="WAH42681.1"/>
    <property type="molecule type" value="Genomic_DNA"/>
</dbReference>
<evidence type="ECO:0000256" key="1">
    <source>
        <dbReference type="ARBA" id="ARBA00023224"/>
    </source>
</evidence>
<evidence type="ECO:0000313" key="5">
    <source>
        <dbReference type="EMBL" id="WAH42681.1"/>
    </source>
</evidence>
<evidence type="ECO:0000313" key="6">
    <source>
        <dbReference type="Proteomes" id="UP001164761"/>
    </source>
</evidence>
<evidence type="ECO:0000259" key="4">
    <source>
        <dbReference type="PROSITE" id="PS50111"/>
    </source>
</evidence>
<dbReference type="Proteomes" id="UP001164761">
    <property type="component" value="Chromosome"/>
</dbReference>
<dbReference type="Pfam" id="PF00015">
    <property type="entry name" value="MCPsignal"/>
    <property type="match status" value="1"/>
</dbReference>
<feature type="domain" description="Methyl-accepting transducer" evidence="4">
    <location>
        <begin position="34"/>
        <end position="111"/>
    </location>
</feature>
<feature type="region of interest" description="Disordered" evidence="3">
    <location>
        <begin position="1"/>
        <end position="26"/>
    </location>
</feature>
<proteinExistence type="predicted"/>
<dbReference type="RefSeq" id="WP_268006555.1">
    <property type="nucleotide sequence ID" value="NZ_BSUT01000001.1"/>
</dbReference>